<accession>A0ABY1WPB1</accession>
<evidence type="ECO:0000313" key="1">
    <source>
        <dbReference type="EMBL" id="TAA45839.1"/>
    </source>
</evidence>
<name>A0ABY1WPB1_9GAMM</name>
<gene>
    <name evidence="1" type="ORF">EXY25_10810</name>
</gene>
<proteinExistence type="predicted"/>
<organism evidence="1 2">
    <name type="scientific">Corallincola spongiicola</name>
    <dbReference type="NCBI Taxonomy" id="2520508"/>
    <lineage>
        <taxon>Bacteria</taxon>
        <taxon>Pseudomonadati</taxon>
        <taxon>Pseudomonadota</taxon>
        <taxon>Gammaproteobacteria</taxon>
        <taxon>Alteromonadales</taxon>
        <taxon>Psychromonadaceae</taxon>
        <taxon>Corallincola</taxon>
    </lineage>
</organism>
<keyword evidence="2" id="KW-1185">Reference proteome</keyword>
<dbReference type="Proteomes" id="UP000292544">
    <property type="component" value="Unassembled WGS sequence"/>
</dbReference>
<evidence type="ECO:0000313" key="2">
    <source>
        <dbReference type="Proteomes" id="UP000292544"/>
    </source>
</evidence>
<protein>
    <submittedName>
        <fullName evidence="1">Uncharacterized protein</fullName>
    </submittedName>
</protein>
<reference evidence="2" key="1">
    <citation type="submission" date="2019-02" db="EMBL/GenBank/DDBJ databases">
        <title>Draft genome sequence of Muricauda sp. 176CP4-71.</title>
        <authorList>
            <person name="Park J.-S."/>
        </authorList>
    </citation>
    <scope>NUCLEOTIDE SEQUENCE [LARGE SCALE GENOMIC DNA]</scope>
    <source>
        <strain evidence="2">176GS2-150</strain>
    </source>
</reference>
<sequence length="131" mass="15084">MFHVTEQWKKRALSSLVFSLLLMGVQGCDRFDEEDSFTLVCHIVTKHSRSTNPSMLMSAVQRDIEETLSERLPGRIAFQLIASASPDEKYFLYKELAEHTLKRSWHCPAFASLTKPAHAYYHVPDTTSERH</sequence>
<comment type="caution">
    <text evidence="1">The sequence shown here is derived from an EMBL/GenBank/DDBJ whole genome shotgun (WGS) entry which is preliminary data.</text>
</comment>
<dbReference type="EMBL" id="SHLY01000003">
    <property type="protein sequence ID" value="TAA45839.1"/>
    <property type="molecule type" value="Genomic_DNA"/>
</dbReference>
<dbReference type="RefSeq" id="WP_130566780.1">
    <property type="nucleotide sequence ID" value="NZ_SHLY01000003.1"/>
</dbReference>